<dbReference type="EMBL" id="CP018335">
    <property type="protein sequence ID" value="APM40547.1"/>
    <property type="molecule type" value="Genomic_DNA"/>
</dbReference>
<accession>A0A1L5FC44</accession>
<gene>
    <name evidence="1" type="ORF">BS101_18355</name>
</gene>
<protein>
    <recommendedName>
        <fullName evidence="3">Phage protein</fullName>
    </recommendedName>
</protein>
<sequence>MISIKDVKDAVALKLSKEFQQNIVYDEQVRQGFEAPAFFVQLIPINTTRSSFFTKNPTLVVDIHFFPREECNDELYDMQDKLENSFIIGIQVKDRFINIQKTEYEIVDFVLHFQINLDYLVSIRDVINKDNENTQLMGEINLNIKE</sequence>
<evidence type="ECO:0008006" key="3">
    <source>
        <dbReference type="Google" id="ProtNLM"/>
    </source>
</evidence>
<dbReference type="Proteomes" id="UP000184604">
    <property type="component" value="Chromosome"/>
</dbReference>
<dbReference type="AlphaFoldDB" id="A0A1L5FC44"/>
<dbReference type="OrthoDB" id="2063617at2"/>
<reference evidence="1 2" key="1">
    <citation type="submission" date="2016-12" db="EMBL/GenBank/DDBJ databases">
        <title>Complete genome sequence of Clostridium kluyveri JZZ isolated from the pit mud of a Chinese flavor liquor-making factory.</title>
        <authorList>
            <person name="Wang Y."/>
        </authorList>
    </citation>
    <scope>NUCLEOTIDE SEQUENCE [LARGE SCALE GENOMIC DNA]</scope>
    <source>
        <strain evidence="1 2">JZZ</strain>
    </source>
</reference>
<evidence type="ECO:0000313" key="2">
    <source>
        <dbReference type="Proteomes" id="UP000184604"/>
    </source>
</evidence>
<proteinExistence type="predicted"/>
<evidence type="ECO:0000313" key="1">
    <source>
        <dbReference type="EMBL" id="APM40547.1"/>
    </source>
</evidence>
<dbReference type="Pfam" id="PF20765">
    <property type="entry name" value="Phage_tail_terminator_8"/>
    <property type="match status" value="1"/>
</dbReference>
<organism evidence="1 2">
    <name type="scientific">Clostridium kluyveri</name>
    <dbReference type="NCBI Taxonomy" id="1534"/>
    <lineage>
        <taxon>Bacteria</taxon>
        <taxon>Bacillati</taxon>
        <taxon>Bacillota</taxon>
        <taxon>Clostridia</taxon>
        <taxon>Eubacteriales</taxon>
        <taxon>Clostridiaceae</taxon>
        <taxon>Clostridium</taxon>
    </lineage>
</organism>
<dbReference type="RefSeq" id="WP_073540134.1">
    <property type="nucleotide sequence ID" value="NZ_CP018335.1"/>
</dbReference>
<name>A0A1L5FC44_CLOKL</name>
<dbReference type="InterPro" id="IPR049254">
    <property type="entry name" value="Phage_tail_terminator"/>
</dbReference>